<keyword evidence="4" id="KW-1185">Reference proteome</keyword>
<evidence type="ECO:0000313" key="3">
    <source>
        <dbReference type="EMBL" id="MDM8275483.1"/>
    </source>
</evidence>
<keyword evidence="1" id="KW-0238">DNA-binding</keyword>
<proteinExistence type="predicted"/>
<dbReference type="EMBL" id="JAUDDZ010000012">
    <property type="protein sequence ID" value="MDM8275483.1"/>
    <property type="molecule type" value="Genomic_DNA"/>
</dbReference>
<evidence type="ECO:0000256" key="1">
    <source>
        <dbReference type="ARBA" id="ARBA00023125"/>
    </source>
</evidence>
<reference evidence="3 4" key="2">
    <citation type="submission" date="2023-06" db="EMBL/GenBank/DDBJ databases">
        <authorList>
            <person name="Zeman M."/>
            <person name="Kubasova T."/>
            <person name="Jahodarova E."/>
            <person name="Nykrynova M."/>
            <person name="Rychlik I."/>
        </authorList>
    </citation>
    <scope>NUCLEOTIDE SEQUENCE [LARGE SCALE GENOMIC DNA]</scope>
    <source>
        <strain evidence="3 4">154_Feed</strain>
    </source>
</reference>
<dbReference type="RefSeq" id="WP_289545554.1">
    <property type="nucleotide sequence ID" value="NZ_JAUDDZ010000012.1"/>
</dbReference>
<name>A0ABT7VAF9_9ACTN</name>
<protein>
    <submittedName>
        <fullName evidence="3">Helix-turn-helix transcriptional regulator</fullName>
    </submittedName>
</protein>
<feature type="domain" description="HTH cro/C1-type" evidence="2">
    <location>
        <begin position="6"/>
        <end position="60"/>
    </location>
</feature>
<dbReference type="SUPFAM" id="SSF47413">
    <property type="entry name" value="lambda repressor-like DNA-binding domains"/>
    <property type="match status" value="1"/>
</dbReference>
<dbReference type="CDD" id="cd00093">
    <property type="entry name" value="HTH_XRE"/>
    <property type="match status" value="1"/>
</dbReference>
<dbReference type="Proteomes" id="UP001529421">
    <property type="component" value="Unassembled WGS sequence"/>
</dbReference>
<dbReference type="PANTHER" id="PTHR46558:SF11">
    <property type="entry name" value="HTH-TYPE TRANSCRIPTIONAL REGULATOR XRE"/>
    <property type="match status" value="1"/>
</dbReference>
<dbReference type="SMART" id="SM00530">
    <property type="entry name" value="HTH_XRE"/>
    <property type="match status" value="1"/>
</dbReference>
<gene>
    <name evidence="3" type="ORF">QUW28_08285</name>
</gene>
<organism evidence="3 4">
    <name type="scientific">Enorma phocaeensis</name>
    <dbReference type="NCBI Taxonomy" id="1871019"/>
    <lineage>
        <taxon>Bacteria</taxon>
        <taxon>Bacillati</taxon>
        <taxon>Actinomycetota</taxon>
        <taxon>Coriobacteriia</taxon>
        <taxon>Coriobacteriales</taxon>
        <taxon>Coriobacteriaceae</taxon>
        <taxon>Enorma</taxon>
    </lineage>
</organism>
<dbReference type="PANTHER" id="PTHR46558">
    <property type="entry name" value="TRACRIPTIONAL REGULATORY PROTEIN-RELATED-RELATED"/>
    <property type="match status" value="1"/>
</dbReference>
<accession>A0ABT7VAF9</accession>
<dbReference type="InterPro" id="IPR001387">
    <property type="entry name" value="Cro/C1-type_HTH"/>
</dbReference>
<evidence type="ECO:0000313" key="4">
    <source>
        <dbReference type="Proteomes" id="UP001529421"/>
    </source>
</evidence>
<comment type="caution">
    <text evidence="3">The sequence shown here is derived from an EMBL/GenBank/DDBJ whole genome shotgun (WGS) entry which is preliminary data.</text>
</comment>
<dbReference type="Gene3D" id="1.10.260.40">
    <property type="entry name" value="lambda repressor-like DNA-binding domains"/>
    <property type="match status" value="1"/>
</dbReference>
<sequence length="151" mass="16066">MIHEKIAALRRGAGMSQQEVADAVGVSRQTVSNWELGQGSPSLDKAAELARIFGVSLDDLANDGVSIVSSGRRGHVRDLHVLEGLVGMVGVVECGDVVMQDAEILGVSNGWLRVSHVVKTATFGKPRVGEERVVQLIDLADVQAISVDVRE</sequence>
<dbReference type="InterPro" id="IPR010982">
    <property type="entry name" value="Lambda_DNA-bd_dom_sf"/>
</dbReference>
<evidence type="ECO:0000259" key="2">
    <source>
        <dbReference type="PROSITE" id="PS50943"/>
    </source>
</evidence>
<reference evidence="4" key="1">
    <citation type="submission" date="2023-06" db="EMBL/GenBank/DDBJ databases">
        <title>Identification and characterization of horizontal gene transfer across gut microbiota members of farm animals based on homology search.</title>
        <authorList>
            <person name="Zeman M."/>
            <person name="Kubasova T."/>
            <person name="Jahodarova E."/>
            <person name="Nykrynova M."/>
            <person name="Rychlik I."/>
        </authorList>
    </citation>
    <scope>NUCLEOTIDE SEQUENCE [LARGE SCALE GENOMIC DNA]</scope>
    <source>
        <strain evidence="4">154_Feed</strain>
    </source>
</reference>
<dbReference type="PROSITE" id="PS50943">
    <property type="entry name" value="HTH_CROC1"/>
    <property type="match status" value="1"/>
</dbReference>
<dbReference type="Pfam" id="PF01381">
    <property type="entry name" value="HTH_3"/>
    <property type="match status" value="1"/>
</dbReference>